<dbReference type="GO" id="GO:0005524">
    <property type="term" value="F:ATP binding"/>
    <property type="evidence" value="ECO:0007669"/>
    <property type="project" value="InterPro"/>
</dbReference>
<dbReference type="SUPFAM" id="SSF56112">
    <property type="entry name" value="Protein kinase-like (PK-like)"/>
    <property type="match status" value="1"/>
</dbReference>
<dbReference type="HOGENOM" id="CLU_000288_7_12_1"/>
<dbReference type="InterPro" id="IPR011990">
    <property type="entry name" value="TPR-like_helical_dom_sf"/>
</dbReference>
<dbReference type="PROSITE" id="PS50011">
    <property type="entry name" value="PROTEIN_KINASE_DOM"/>
    <property type="match status" value="1"/>
</dbReference>
<dbReference type="InterPro" id="IPR001245">
    <property type="entry name" value="Ser-Thr/Tyr_kinase_cat_dom"/>
</dbReference>
<dbReference type="InterPro" id="IPR000719">
    <property type="entry name" value="Prot_kinase_dom"/>
</dbReference>
<evidence type="ECO:0000313" key="3">
    <source>
        <dbReference type="EMBL" id="EXX77584.1"/>
    </source>
</evidence>
<dbReference type="InterPro" id="IPR006597">
    <property type="entry name" value="Sel1-like"/>
</dbReference>
<feature type="region of interest" description="Disordered" evidence="1">
    <location>
        <begin position="186"/>
        <end position="211"/>
    </location>
</feature>
<dbReference type="Proteomes" id="UP000022910">
    <property type="component" value="Unassembled WGS sequence"/>
</dbReference>
<reference evidence="3 4" key="1">
    <citation type="submission" date="2014-02" db="EMBL/GenBank/DDBJ databases">
        <title>Single nucleus genome sequencing reveals high similarity among nuclei of an endomycorrhizal fungus.</title>
        <authorList>
            <person name="Lin K."/>
            <person name="Geurts R."/>
            <person name="Zhang Z."/>
            <person name="Limpens E."/>
            <person name="Saunders D.G."/>
            <person name="Mu D."/>
            <person name="Pang E."/>
            <person name="Cao H."/>
            <person name="Cha H."/>
            <person name="Lin T."/>
            <person name="Zhou Q."/>
            <person name="Shang Y."/>
            <person name="Li Y."/>
            <person name="Ivanov S."/>
            <person name="Sharma T."/>
            <person name="Velzen R.V."/>
            <person name="Ruijter N.D."/>
            <person name="Aanen D.K."/>
            <person name="Win J."/>
            <person name="Kamoun S."/>
            <person name="Bisseling T."/>
            <person name="Huang S."/>
        </authorList>
    </citation>
    <scope>NUCLEOTIDE SEQUENCE [LARGE SCALE GENOMIC DNA]</scope>
    <source>
        <strain evidence="4">DAOM197198w</strain>
    </source>
</reference>
<dbReference type="Pfam" id="PF08238">
    <property type="entry name" value="Sel1"/>
    <property type="match status" value="2"/>
</dbReference>
<evidence type="ECO:0000313" key="4">
    <source>
        <dbReference type="Proteomes" id="UP000022910"/>
    </source>
</evidence>
<protein>
    <submittedName>
        <fullName evidence="3">Ste7p</fullName>
    </submittedName>
</protein>
<feature type="domain" description="Protein kinase" evidence="2">
    <location>
        <begin position="1"/>
        <end position="183"/>
    </location>
</feature>
<dbReference type="STRING" id="1432141.A0A015LD07"/>
<evidence type="ECO:0000259" key="2">
    <source>
        <dbReference type="PROSITE" id="PS50011"/>
    </source>
</evidence>
<dbReference type="PANTHER" id="PTHR44329">
    <property type="entry name" value="SERINE/THREONINE-PROTEIN KINASE TNNI3K-RELATED"/>
    <property type="match status" value="1"/>
</dbReference>
<dbReference type="Gene3D" id="1.25.40.10">
    <property type="entry name" value="Tetratricopeptide repeat domain"/>
    <property type="match status" value="1"/>
</dbReference>
<dbReference type="EMBL" id="JEMT01010684">
    <property type="protein sequence ID" value="EXX77584.1"/>
    <property type="molecule type" value="Genomic_DNA"/>
</dbReference>
<keyword evidence="4" id="KW-1185">Reference proteome</keyword>
<accession>A0A015LD07</accession>
<evidence type="ECO:0000256" key="1">
    <source>
        <dbReference type="SAM" id="MobiDB-lite"/>
    </source>
</evidence>
<gene>
    <name evidence="3" type="ORF">RirG_022530</name>
</gene>
<dbReference type="InterPro" id="IPR051681">
    <property type="entry name" value="Ser/Thr_Kinases-Pseudokinases"/>
</dbReference>
<dbReference type="AlphaFoldDB" id="A0A015LD07"/>
<dbReference type="InterPro" id="IPR011009">
    <property type="entry name" value="Kinase-like_dom_sf"/>
</dbReference>
<dbReference type="Gene3D" id="1.10.510.10">
    <property type="entry name" value="Transferase(Phosphotransferase) domain 1"/>
    <property type="match status" value="1"/>
</dbReference>
<sequence length="372" mass="42794">MLVMEYADGGTFREYLRKNSRNLTWNNKFKMACQLASAVSCLHNLGIIHRDLHSNNVLVHGNNVKLADFGLSKKTDESVISKLYGIIPYIDPKKFASDSYSRNKKSDIYSIGVLLWEISSCRPPFEGQYNQYGLVNQILQGLRETPIPNTPEDYKRIYTDCWKYEPDDRPDIREVVNRLVEVINNNSSHSSRNNSSLSSRNNLSQTFKQKGSKSKKDIVDGIAALPYKIYDKSKKQKILDYLEDHHVTSIEIFDWLLNNQNYTNSLLVLGDFHYLGIATEVDTKMAYNFYERAVGGDDGLNVVQYNLGVICENELRDKVKAAYWYRKSAEQGNHEARESFNRIRNDPHSSNVVPSITVERAELLSRLFGFYK</sequence>
<comment type="caution">
    <text evidence="3">The sequence shown here is derived from an EMBL/GenBank/DDBJ whole genome shotgun (WGS) entry which is preliminary data.</text>
</comment>
<dbReference type="OrthoDB" id="2379901at2759"/>
<dbReference type="SMART" id="SM00671">
    <property type="entry name" value="SEL1"/>
    <property type="match status" value="2"/>
</dbReference>
<dbReference type="Pfam" id="PF07714">
    <property type="entry name" value="PK_Tyr_Ser-Thr"/>
    <property type="match status" value="1"/>
</dbReference>
<organism evidence="3 4">
    <name type="scientific">Rhizophagus irregularis (strain DAOM 197198w)</name>
    <name type="common">Glomus intraradices</name>
    <dbReference type="NCBI Taxonomy" id="1432141"/>
    <lineage>
        <taxon>Eukaryota</taxon>
        <taxon>Fungi</taxon>
        <taxon>Fungi incertae sedis</taxon>
        <taxon>Mucoromycota</taxon>
        <taxon>Glomeromycotina</taxon>
        <taxon>Glomeromycetes</taxon>
        <taxon>Glomerales</taxon>
        <taxon>Glomeraceae</taxon>
        <taxon>Rhizophagus</taxon>
    </lineage>
</organism>
<dbReference type="PRINTS" id="PR00109">
    <property type="entry name" value="TYRKINASE"/>
</dbReference>
<name>A0A015LD07_RHIIW</name>
<dbReference type="SUPFAM" id="SSF81901">
    <property type="entry name" value="HCP-like"/>
    <property type="match status" value="1"/>
</dbReference>
<proteinExistence type="predicted"/>
<feature type="compositionally biased region" description="Low complexity" evidence="1">
    <location>
        <begin position="186"/>
        <end position="204"/>
    </location>
</feature>
<dbReference type="GO" id="GO:0004674">
    <property type="term" value="F:protein serine/threonine kinase activity"/>
    <property type="evidence" value="ECO:0007669"/>
    <property type="project" value="TreeGrafter"/>
</dbReference>